<feature type="compositionally biased region" description="Low complexity" evidence="1">
    <location>
        <begin position="587"/>
        <end position="596"/>
    </location>
</feature>
<evidence type="ECO:0000259" key="3">
    <source>
        <dbReference type="SMART" id="SM00460"/>
    </source>
</evidence>
<dbReference type="Pfam" id="PF01841">
    <property type="entry name" value="Transglut_core"/>
    <property type="match status" value="1"/>
</dbReference>
<dbReference type="PANTHER" id="PTHR42736:SF1">
    <property type="entry name" value="PROTEIN-GLUTAMINE GAMMA-GLUTAMYLTRANSFERASE"/>
    <property type="match status" value="1"/>
</dbReference>
<dbReference type="PANTHER" id="PTHR42736">
    <property type="entry name" value="PROTEIN-GLUTAMINE GAMMA-GLUTAMYLTRANSFERASE"/>
    <property type="match status" value="1"/>
</dbReference>
<dbReference type="InterPro" id="IPR038765">
    <property type="entry name" value="Papain-like_cys_pep_sf"/>
</dbReference>
<dbReference type="SMART" id="SM00460">
    <property type="entry name" value="TGc"/>
    <property type="match status" value="1"/>
</dbReference>
<dbReference type="Proteomes" id="UP001551482">
    <property type="component" value="Unassembled WGS sequence"/>
</dbReference>
<evidence type="ECO:0000256" key="2">
    <source>
        <dbReference type="SAM" id="Phobius"/>
    </source>
</evidence>
<feature type="compositionally biased region" description="Low complexity" evidence="1">
    <location>
        <begin position="551"/>
        <end position="575"/>
    </location>
</feature>
<feature type="transmembrane region" description="Helical" evidence="2">
    <location>
        <begin position="604"/>
        <end position="628"/>
    </location>
</feature>
<keyword evidence="2" id="KW-0812">Transmembrane</keyword>
<feature type="domain" description="Transglutaminase-like" evidence="3">
    <location>
        <begin position="469"/>
        <end position="539"/>
    </location>
</feature>
<feature type="transmembrane region" description="Helical" evidence="2">
    <location>
        <begin position="58"/>
        <end position="76"/>
    </location>
</feature>
<dbReference type="RefSeq" id="WP_358350637.1">
    <property type="nucleotide sequence ID" value="NZ_JBEZFP010000013.1"/>
</dbReference>
<dbReference type="SUPFAM" id="SSF54001">
    <property type="entry name" value="Cysteine proteinases"/>
    <property type="match status" value="1"/>
</dbReference>
<feature type="compositionally biased region" description="Basic and acidic residues" evidence="1">
    <location>
        <begin position="758"/>
        <end position="775"/>
    </location>
</feature>
<feature type="transmembrane region" description="Helical" evidence="2">
    <location>
        <begin position="163"/>
        <end position="181"/>
    </location>
</feature>
<proteinExistence type="predicted"/>
<feature type="region of interest" description="Disordered" evidence="1">
    <location>
        <begin position="541"/>
        <end position="596"/>
    </location>
</feature>
<dbReference type="InterPro" id="IPR021878">
    <property type="entry name" value="TgpA_N"/>
</dbReference>
<evidence type="ECO:0000313" key="5">
    <source>
        <dbReference type="Proteomes" id="UP001551482"/>
    </source>
</evidence>
<dbReference type="InterPro" id="IPR002931">
    <property type="entry name" value="Transglutaminase-like"/>
</dbReference>
<dbReference type="InterPro" id="IPR052901">
    <property type="entry name" value="Bact_TGase-like"/>
</dbReference>
<evidence type="ECO:0000313" key="4">
    <source>
        <dbReference type="EMBL" id="MEU8133333.1"/>
    </source>
</evidence>
<feature type="region of interest" description="Disordered" evidence="1">
    <location>
        <begin position="758"/>
        <end position="783"/>
    </location>
</feature>
<name>A0ABV3DC54_9ACTN</name>
<reference evidence="4 5" key="1">
    <citation type="submission" date="2024-06" db="EMBL/GenBank/DDBJ databases">
        <title>The Natural Products Discovery Center: Release of the First 8490 Sequenced Strains for Exploring Actinobacteria Biosynthetic Diversity.</title>
        <authorList>
            <person name="Kalkreuter E."/>
            <person name="Kautsar S.A."/>
            <person name="Yang D."/>
            <person name="Bader C.D."/>
            <person name="Teijaro C.N."/>
            <person name="Fluegel L."/>
            <person name="Davis C.M."/>
            <person name="Simpson J.R."/>
            <person name="Lauterbach L."/>
            <person name="Steele A.D."/>
            <person name="Gui C."/>
            <person name="Meng S."/>
            <person name="Li G."/>
            <person name="Viehrig K."/>
            <person name="Ye F."/>
            <person name="Su P."/>
            <person name="Kiefer A.F."/>
            <person name="Nichols A."/>
            <person name="Cepeda A.J."/>
            <person name="Yan W."/>
            <person name="Fan B."/>
            <person name="Jiang Y."/>
            <person name="Adhikari A."/>
            <person name="Zheng C.-J."/>
            <person name="Schuster L."/>
            <person name="Cowan T.M."/>
            <person name="Smanski M.J."/>
            <person name="Chevrette M.G."/>
            <person name="De Carvalho L.P.S."/>
            <person name="Shen B."/>
        </authorList>
    </citation>
    <scope>NUCLEOTIDE SEQUENCE [LARGE SCALE GENOMIC DNA]</scope>
    <source>
        <strain evidence="4 5">NPDC048946</strain>
    </source>
</reference>
<organism evidence="4 5">
    <name type="scientific">Streptodolium elevatio</name>
    <dbReference type="NCBI Taxonomy" id="3157996"/>
    <lineage>
        <taxon>Bacteria</taxon>
        <taxon>Bacillati</taxon>
        <taxon>Actinomycetota</taxon>
        <taxon>Actinomycetes</taxon>
        <taxon>Kitasatosporales</taxon>
        <taxon>Streptomycetaceae</taxon>
        <taxon>Streptodolium</taxon>
    </lineage>
</organism>
<sequence length="783" mass="83398">MTGRLRMAVAAALATALTASSLLPLVNKGEWIGQSIGAIVMVAVTGEVVRRLSVPRPFIGVIQLVMLIPYLLVVLVPDVAGPLPTPDALRAYGELLGTGGDDIQSFAPPVPATDGIGAILVTVVAGVAVMVDTIAVTYAQAAPAGLPLLALYSVPAALAESGLGWTVFLLSGLAYIILLLAEGRERLLRWGRPLVPPGMRGPESGSPRPWARGGGRIGLATLAVAVAVPAIVPMTANRLADRDSGGGKDRLTTINPIVDLQDELNRPENVDVLSYTTNSPNPRGFYLRLAALDMFDGNAWKPTGQTLTEVPRGPFPTPQGLNAAIKADTVTTTVKVEKNFRQTSLPMPYAASAVDVKGKWRYEHEGRLLYGDDGQTVSNLKYQVTSLDIKPTEEQLRNAGGAPPSMNRYRDVPSEVENVLGPIAQRVAGRGQTAFDKAVLLEKWFTESGEFTYDTKVPPGTGAFALENFMKNKVGYCEQFASAMAVMARILGIPARVAVGFVPGNFVGDNTYRVGSHDAHAWPELYFQGAGWVRFEPTPARGTTPDYSRVQPAPSASTQAPTTAPTESSSAPAPEQSERCRMDDCPSESSSAAPVAAKDDDNTWLSGLLIGTGIAVVVLLVLAAPMLLRQRVRRRRLTALSRDAAADGVAREPGDAVLGAWYEVLDTARDLGIRTEDHETPRQLTVRLLEAIPEDATQAREALPRIALAAEQIMYAPEAPQRTVGLAEDVRVVRATLLASATRGTRIRAAVLPASAFRRPESGPLDRLRNGRDAEPEPGAAPG</sequence>
<feature type="transmembrane region" description="Helical" evidence="2">
    <location>
        <begin position="115"/>
        <end position="131"/>
    </location>
</feature>
<dbReference type="Pfam" id="PF11992">
    <property type="entry name" value="TgpA_N"/>
    <property type="match status" value="1"/>
</dbReference>
<evidence type="ECO:0000256" key="1">
    <source>
        <dbReference type="SAM" id="MobiDB-lite"/>
    </source>
</evidence>
<keyword evidence="2" id="KW-1133">Transmembrane helix</keyword>
<dbReference type="Gene3D" id="3.10.620.30">
    <property type="match status" value="1"/>
</dbReference>
<protein>
    <submittedName>
        <fullName evidence="4">DUF3488 and transglutaminase-like domain-containing protein</fullName>
    </submittedName>
</protein>
<keyword evidence="2" id="KW-0472">Membrane</keyword>
<keyword evidence="5" id="KW-1185">Reference proteome</keyword>
<accession>A0ABV3DC54</accession>
<gene>
    <name evidence="4" type="ORF">AB0C36_07480</name>
</gene>
<feature type="transmembrane region" description="Helical" evidence="2">
    <location>
        <begin position="31"/>
        <end position="49"/>
    </location>
</feature>
<dbReference type="EMBL" id="JBEZFP010000013">
    <property type="protein sequence ID" value="MEU8133333.1"/>
    <property type="molecule type" value="Genomic_DNA"/>
</dbReference>
<comment type="caution">
    <text evidence="4">The sequence shown here is derived from an EMBL/GenBank/DDBJ whole genome shotgun (WGS) entry which is preliminary data.</text>
</comment>